<keyword evidence="19" id="KW-1133">Transmembrane helix</keyword>
<proteinExistence type="predicted"/>
<dbReference type="GO" id="GO:0055036">
    <property type="term" value="C:virion membrane"/>
    <property type="evidence" value="ECO:0007669"/>
    <property type="project" value="UniProtKB-SubCell"/>
</dbReference>
<dbReference type="GO" id="GO:0044178">
    <property type="term" value="C:host cell Golgi membrane"/>
    <property type="evidence" value="ECO:0007669"/>
    <property type="project" value="UniProtKB-SubCell"/>
</dbReference>
<dbReference type="GO" id="GO:0044167">
    <property type="term" value="C:host cell endoplasmic reticulum membrane"/>
    <property type="evidence" value="ECO:0007669"/>
    <property type="project" value="UniProtKB-SubCell"/>
</dbReference>
<evidence type="ECO:0000256" key="9">
    <source>
        <dbReference type="ARBA" id="ARBA00022812"/>
    </source>
</evidence>
<evidence type="ECO:0000256" key="11">
    <source>
        <dbReference type="ARBA" id="ARBA00022870"/>
    </source>
</evidence>
<evidence type="ECO:0000256" key="5">
    <source>
        <dbReference type="ARBA" id="ARBA00022510"/>
    </source>
</evidence>
<feature type="transmembrane region" description="Helical" evidence="19">
    <location>
        <begin position="485"/>
        <end position="510"/>
    </location>
</feature>
<dbReference type="InterPro" id="IPR002532">
    <property type="entry name" value="Hanta_Gc_N"/>
</dbReference>
<feature type="domain" description="GP38 nairovirus" evidence="21">
    <location>
        <begin position="54"/>
        <end position="298"/>
    </location>
</feature>
<keyword evidence="12 19" id="KW-0472">Membrane</keyword>
<keyword evidence="10" id="KW-0946">Virion</keyword>
<feature type="transmembrane region" description="Helical" evidence="19">
    <location>
        <begin position="650"/>
        <end position="673"/>
    </location>
</feature>
<reference evidence="24 25" key="1">
    <citation type="journal article" date="2022" name="Res Sq">
        <title>Complete genome sequence and phylogenetic analysis of a novel orthonairovirus from ticks in China.</title>
        <authorList>
            <person name="Li H."/>
            <person name="Shao J."/>
            <person name="Pei M."/>
            <person name="Cao C."/>
            <person name="Sun M."/>
            <person name="Zhang X."/>
        </authorList>
    </citation>
    <scope>NUCLEOTIDE SEQUENCE [LARGE SCALE GENOMIC DNA]</scope>
    <source>
        <strain evidence="24">LJ01</strain>
    </source>
</reference>
<feature type="domain" description="Glycoprotein Gc C-terminal bunyavirales" evidence="22">
    <location>
        <begin position="1207"/>
        <end position="1428"/>
    </location>
</feature>
<evidence type="ECO:0000256" key="18">
    <source>
        <dbReference type="SAM" id="MobiDB-lite"/>
    </source>
</evidence>
<keyword evidence="13" id="KW-1015">Disulfide bond</keyword>
<protein>
    <recommendedName>
        <fullName evidence="17">M polyprotein</fullName>
    </recommendedName>
</protein>
<evidence type="ECO:0000313" key="25">
    <source>
        <dbReference type="Proteomes" id="UP001261338"/>
    </source>
</evidence>
<dbReference type="InterPro" id="IPR048529">
    <property type="entry name" value="GP38_nairovirus"/>
</dbReference>
<evidence type="ECO:0000256" key="3">
    <source>
        <dbReference type="ARBA" id="ARBA00004482"/>
    </source>
</evidence>
<keyword evidence="6" id="KW-0945">Host-virus interaction</keyword>
<evidence type="ECO:0000256" key="12">
    <source>
        <dbReference type="ARBA" id="ARBA00023136"/>
    </source>
</evidence>
<keyword evidence="14" id="KW-0325">Glycoprotein</keyword>
<evidence type="ECO:0000313" key="24">
    <source>
        <dbReference type="EMBL" id="UQM93877.1"/>
    </source>
</evidence>
<evidence type="ECO:0000256" key="15">
    <source>
        <dbReference type="ARBA" id="ARBA00023184"/>
    </source>
</evidence>
<dbReference type="Pfam" id="PF20726">
    <property type="entry name" value="Nairovirus_Gn"/>
    <property type="match status" value="1"/>
</dbReference>
<keyword evidence="15" id="KW-1038">Host endoplasmic reticulum</keyword>
<keyword evidence="8" id="KW-1161">Viral attachment to host cell</keyword>
<evidence type="ECO:0000259" key="22">
    <source>
        <dbReference type="Pfam" id="PF20682"/>
    </source>
</evidence>
<dbReference type="Pfam" id="PF07948">
    <property type="entry name" value="Nairovirus_GP38"/>
    <property type="match status" value="1"/>
</dbReference>
<evidence type="ECO:0000256" key="17">
    <source>
        <dbReference type="ARBA" id="ARBA00031199"/>
    </source>
</evidence>
<evidence type="ECO:0000259" key="20">
    <source>
        <dbReference type="Pfam" id="PF01561"/>
    </source>
</evidence>
<evidence type="ECO:0000256" key="14">
    <source>
        <dbReference type="ARBA" id="ARBA00023180"/>
    </source>
</evidence>
<evidence type="ECO:0000259" key="21">
    <source>
        <dbReference type="Pfam" id="PF07948"/>
    </source>
</evidence>
<dbReference type="Pfam" id="PF20682">
    <property type="entry name" value="Hanta_Gc_C"/>
    <property type="match status" value="1"/>
</dbReference>
<name>A0AAE9HR62_9VIRU</name>
<sequence>MAIKPINIFIILLLYSSQLCASDNDSTTVAPTTASTTVDPLVTNVAMRRKLLNQRILAVMGIGVNFENTKLESTCKDIYSHECKTTDLQKRVKDFFTERNKSYCYDDILFKKPCTEHSAAVNNNWIPKGISKEEVDKIFDTRLKQFFSNTHRVTCLAANVLEPSQFVQLKTVAFQETSGPAKQNIRSLHCVNIVWSHTIDETSEVLHIMNSAVPVATKNCLSKINFRQCYYNKQKEGTIEVPSYTHEGKKWILGAYTLTVGVDKHADGPCELKTTCITEGSEVKPGVHSIRGFETTVIVHGKRGTGRRLMASENTERRCSSGTYLGEGGSAQVVGDNNDGPGERITFCNGTLISRVKLGEEQGCFSVRRVKAFRNCKPPSKMSACRVEEELRDCGHQRCMSVHQDNKGLVKVTRSGVVEVHTCDKDCLIPIPRGKGDIQIDCPGGSQHFLESNVVDIDCPSPQRLNGFMLYFCRMSHRPRTCLTLFIWLAAGYGIVCLGGYLFYYFLLTISKVAKSIKRRYTLKGDFCIKCEQKCKTSLEQTLHDENCSFNICPFCGNRLPEEGLKRHVPGCSKRKERLEEIELYLDYQLVPCLLYFAIKMALKFGTGLKRLSWFIILLALLLTTIAPVKGEAELKQKTDEASSDRVDALALWCTLEGLLATLFLLQVVHVAMKSRKTAKKDKVPIYSSLHPVETATSTNNKVPKTRAQKSARRGEPKRQPKKEPALTEGTEEPLLNRAEELTLGDWNPRPRNQEAKYSRSLKSITRSIPKLSLTVALLALIICSLLTSAVGFDSGPLPDGIWEEEQKLVSSCGQECFITEDECTCPHGQPALRKLLFFKGLNPASSNILSSHKLLTSISIDAPWGAIKVESTYKPKLTASNIQLAWNSVEEQGDKVILSGKSTSIVKLEEKTGLQWVLGSESAAEEKRLLVSVLDYTQIYSSTFQYLTGDRLVSEWPKATCTGGCPNRCGCSTTSCLFKTWPHSRNWRCNPSWCWGIGTGCTCCGVDIERPFNKYIAVKWTTEYVRTDVLVCVELTDLERHCDIVEAGSQFVIGPVRVVVSDPQNVQTKLPQEVLTIQKLQDSQHLDLMHVTSIISAKNACKLQSCTHGSPGDMQILHTDNLIQHSHDDGINLASTRPSVNSTWMSWEGCDLDYFCTTGSWPSCTFTGINTINTESFENLLNTEANLCDRFHFHSKRIHSTGSTLQIDLKGRPKTGGGELSVLVDVKGLELHSKKTVLKGLSFKTLTCSGCYACSSGVSCAVEVKIERPDEFTVHLRSTDPNTAVSEGSIMARKMSGGPVSKIRAFAVTKSKEICLEIVEKSYCPGCREEDTKKCVGIDLTPPKDILLEHKGTIIKGQNDTCDSGLQCWSESTAGFGRGIRSFFKTYLGSFALGLTLTIVPLILLLVFFCLGDKLFVLCKCFRCCRQLARRRQKVDDSEDEMRALLKKFNKGGELFGKLGKDARTIAMVLSGRGKDYKGQV</sequence>
<keyword evidence="11" id="KW-1043">Host membrane</keyword>
<evidence type="ECO:0000256" key="13">
    <source>
        <dbReference type="ARBA" id="ARBA00023157"/>
    </source>
</evidence>
<evidence type="ECO:0000256" key="16">
    <source>
        <dbReference type="ARBA" id="ARBA00023296"/>
    </source>
</evidence>
<accession>A0AAE9HR62</accession>
<evidence type="ECO:0000256" key="4">
    <source>
        <dbReference type="ARBA" id="ARBA00022506"/>
    </source>
</evidence>
<feature type="region of interest" description="Disordered" evidence="18">
    <location>
        <begin position="695"/>
        <end position="755"/>
    </location>
</feature>
<feature type="transmembrane region" description="Helical" evidence="19">
    <location>
        <begin position="1388"/>
        <end position="1412"/>
    </location>
</feature>
<dbReference type="EMBL" id="ON184085">
    <property type="protein sequence ID" value="UQM93877.1"/>
    <property type="molecule type" value="Viral_cRNA"/>
</dbReference>
<evidence type="ECO:0000256" key="8">
    <source>
        <dbReference type="ARBA" id="ARBA00022804"/>
    </source>
</evidence>
<evidence type="ECO:0000256" key="6">
    <source>
        <dbReference type="ARBA" id="ARBA00022581"/>
    </source>
</evidence>
<evidence type="ECO:0000256" key="10">
    <source>
        <dbReference type="ARBA" id="ARBA00022844"/>
    </source>
</evidence>
<dbReference type="Gene3D" id="1.10.8.1320">
    <property type="match status" value="1"/>
</dbReference>
<keyword evidence="16" id="KW-1160">Virus entry into host cell</keyword>
<dbReference type="InterPro" id="IPR048791">
    <property type="entry name" value="Gc_C_bunya"/>
</dbReference>
<dbReference type="GO" id="GO:0039654">
    <property type="term" value="P:fusion of virus membrane with host endosome membrane"/>
    <property type="evidence" value="ECO:0007669"/>
    <property type="project" value="UniProtKB-KW"/>
</dbReference>
<dbReference type="GO" id="GO:0046718">
    <property type="term" value="P:symbiont entry into host cell"/>
    <property type="evidence" value="ECO:0007669"/>
    <property type="project" value="UniProtKB-KW"/>
</dbReference>
<keyword evidence="4" id="KW-1168">Fusion of virus membrane with host membrane</keyword>
<keyword evidence="19" id="KW-0812">Transmembrane</keyword>
<evidence type="ECO:0000256" key="19">
    <source>
        <dbReference type="SAM" id="Phobius"/>
    </source>
</evidence>
<keyword evidence="7" id="KW-1162">Viral penetration into host cytoplasm</keyword>
<evidence type="ECO:0000256" key="2">
    <source>
        <dbReference type="ARBA" id="ARBA00004381"/>
    </source>
</evidence>
<evidence type="ECO:0000256" key="7">
    <source>
        <dbReference type="ARBA" id="ARBA00022595"/>
    </source>
</evidence>
<keyword evidence="25" id="KW-1185">Reference proteome</keyword>
<comment type="subcellular location">
    <subcellularLocation>
        <location evidence="1">Host Golgi apparatus membrane</location>
        <topology evidence="1">Single-pass type I membrane protein</topology>
    </subcellularLocation>
    <subcellularLocation>
        <location evidence="3">Host endoplasmic reticulum membrane</location>
        <topology evidence="3">Single-pass type I membrane protein</topology>
    </subcellularLocation>
    <subcellularLocation>
        <location evidence="2">Virion membrane</location>
        <topology evidence="2">Single-pass membrane protein</topology>
    </subcellularLocation>
</comment>
<feature type="domain" description="Structural glycoprotein Gn nairovirus" evidence="23">
    <location>
        <begin position="316"/>
        <end position="631"/>
    </location>
</feature>
<keyword evidence="5" id="KW-1170">Fusion of virus membrane with host endosomal membrane</keyword>
<dbReference type="Proteomes" id="UP001261338">
    <property type="component" value="Genome"/>
</dbReference>
<feature type="transmembrane region" description="Helical" evidence="19">
    <location>
        <begin position="772"/>
        <end position="793"/>
    </location>
</feature>
<keyword evidence="9" id="KW-1040">Host Golgi apparatus</keyword>
<dbReference type="InterPro" id="IPR048801">
    <property type="entry name" value="Gn_nairovirus"/>
</dbReference>
<evidence type="ECO:0000256" key="1">
    <source>
        <dbReference type="ARBA" id="ARBA00004244"/>
    </source>
</evidence>
<feature type="transmembrane region" description="Helical" evidence="19">
    <location>
        <begin position="612"/>
        <end position="630"/>
    </location>
</feature>
<feature type="compositionally biased region" description="Basic and acidic residues" evidence="18">
    <location>
        <begin position="713"/>
        <end position="726"/>
    </location>
</feature>
<feature type="domain" description="Hantavirus glycoprotein Gc N-terminal" evidence="20">
    <location>
        <begin position="881"/>
        <end position="1205"/>
    </location>
</feature>
<evidence type="ECO:0000259" key="23">
    <source>
        <dbReference type="Pfam" id="PF20726"/>
    </source>
</evidence>
<organism evidence="24 25">
    <name type="scientific">Meihua Mountain virus</name>
    <dbReference type="NCBI Taxonomy" id="2943855"/>
    <lineage>
        <taxon>Viruses</taxon>
        <taxon>Riboviria</taxon>
        <taxon>Orthornavirae</taxon>
        <taxon>Negarnaviricota</taxon>
        <taxon>Polyploviricotina</taxon>
        <taxon>Bunyaviricetes</taxon>
        <taxon>Hareavirales</taxon>
        <taxon>Nairoviridae</taxon>
        <taxon>Orthonairovirus</taxon>
        <taxon>Orthonairovirus meihuashanense</taxon>
    </lineage>
</organism>
<dbReference type="Pfam" id="PF01561">
    <property type="entry name" value="Hanta_Gc_N"/>
    <property type="match status" value="1"/>
</dbReference>
<dbReference type="GO" id="GO:0019062">
    <property type="term" value="P:virion attachment to host cell"/>
    <property type="evidence" value="ECO:0007669"/>
    <property type="project" value="UniProtKB-KW"/>
</dbReference>